<evidence type="ECO:0000313" key="1">
    <source>
        <dbReference type="EMBL" id="OMJ81641.1"/>
    </source>
</evidence>
<protein>
    <submittedName>
        <fullName evidence="1">Uncharacterized protein</fullName>
    </submittedName>
</protein>
<organism evidence="1 2">
    <name type="scientific">Stentor coeruleus</name>
    <dbReference type="NCBI Taxonomy" id="5963"/>
    <lineage>
        <taxon>Eukaryota</taxon>
        <taxon>Sar</taxon>
        <taxon>Alveolata</taxon>
        <taxon>Ciliophora</taxon>
        <taxon>Postciliodesmatophora</taxon>
        <taxon>Heterotrichea</taxon>
        <taxon>Heterotrichida</taxon>
        <taxon>Stentoridae</taxon>
        <taxon>Stentor</taxon>
    </lineage>
</organism>
<reference evidence="1 2" key="1">
    <citation type="submission" date="2016-11" db="EMBL/GenBank/DDBJ databases">
        <title>The macronuclear genome of Stentor coeruleus: a giant cell with tiny introns.</title>
        <authorList>
            <person name="Slabodnick M."/>
            <person name="Ruby J.G."/>
            <person name="Reiff S.B."/>
            <person name="Swart E.C."/>
            <person name="Gosai S."/>
            <person name="Prabakaran S."/>
            <person name="Witkowska E."/>
            <person name="Larue G.E."/>
            <person name="Fisher S."/>
            <person name="Freeman R.M."/>
            <person name="Gunawardena J."/>
            <person name="Chu W."/>
            <person name="Stover N.A."/>
            <person name="Gregory B.D."/>
            <person name="Nowacki M."/>
            <person name="Derisi J."/>
            <person name="Roy S.W."/>
            <person name="Marshall W.F."/>
            <person name="Sood P."/>
        </authorList>
    </citation>
    <scope>NUCLEOTIDE SEQUENCE [LARGE SCALE GENOMIC DNA]</scope>
    <source>
        <strain evidence="1">WM001</strain>
    </source>
</reference>
<comment type="caution">
    <text evidence="1">The sequence shown here is derived from an EMBL/GenBank/DDBJ whole genome shotgun (WGS) entry which is preliminary data.</text>
</comment>
<dbReference type="EMBL" id="MPUH01000372">
    <property type="protein sequence ID" value="OMJ81641.1"/>
    <property type="molecule type" value="Genomic_DNA"/>
</dbReference>
<keyword evidence="2" id="KW-1185">Reference proteome</keyword>
<sequence length="126" mass="14369">MGNSHRIKCPPPCTDIAKIQVDPVEIPELPEVIDESFSNSIYTRNNIIEDSFSDHSSNQQSSDLVIKICMEFTNDYYNMPKKIRMDLEKSEHMLRKQVSDAMLSGILNNHIEISEIPDNSSDSYSC</sequence>
<dbReference type="AlphaFoldDB" id="A0A1R2BY78"/>
<name>A0A1R2BY78_9CILI</name>
<dbReference type="Proteomes" id="UP000187209">
    <property type="component" value="Unassembled WGS sequence"/>
</dbReference>
<evidence type="ECO:0000313" key="2">
    <source>
        <dbReference type="Proteomes" id="UP000187209"/>
    </source>
</evidence>
<gene>
    <name evidence="1" type="ORF">SteCoe_17858</name>
</gene>
<accession>A0A1R2BY78</accession>
<proteinExistence type="predicted"/>